<keyword evidence="3 12" id="KW-0479">Metal-binding</keyword>
<keyword evidence="5 12" id="KW-0378">Hydrolase</keyword>
<evidence type="ECO:0000256" key="12">
    <source>
        <dbReference type="RuleBase" id="RU367080"/>
    </source>
</evidence>
<evidence type="ECO:0000256" key="1">
    <source>
        <dbReference type="ARBA" id="ARBA00004123"/>
    </source>
</evidence>
<sequence length="364" mass="39572">MATSTQVPIKSILKSATTSLDNQQNDKTRAQKDRENLTIALKHAHLIQHQKNLQALILSAIETLLDFPPLNSTTTPTSPPPTPPQTQLLNLLSPFQPSDLDDLVTERRIDGKCGYALCPNPPRSSTAPSWKLKPNTAINPSDYCSKPCQFRTQHIRDQLSPIPAWERDPSQPPIRIRLLDEPEEPTNPTKPVATATEAHHDGSGPHKILAAERADNPTSTRPARVLSPFIVEKAPKPFVPKVSSLGSAKVSSTAIEGYEPRRRLGEERSSVGSGRGGVGRGKRKPKDGFGKVEGAGRDGDADGLDDLKRFDDVDDRGVGAIMYGMDGEVVKEVWHGEAGSSGDADEEQEEEKGEGQKEKKVNDG</sequence>
<feature type="region of interest" description="Disordered" evidence="14">
    <location>
        <begin position="180"/>
        <end position="204"/>
    </location>
</feature>
<dbReference type="PANTHER" id="PTHR14732:SF0">
    <property type="entry name" value="RNA POLYMERASE II SUBUNIT B1 CTD PHOSPHATASE RPAP2-RELATED"/>
    <property type="match status" value="1"/>
</dbReference>
<feature type="region of interest" description="Disordered" evidence="14">
    <location>
        <begin position="332"/>
        <end position="364"/>
    </location>
</feature>
<evidence type="ECO:0000313" key="17">
    <source>
        <dbReference type="Proteomes" id="UP000308549"/>
    </source>
</evidence>
<evidence type="ECO:0000256" key="8">
    <source>
        <dbReference type="ARBA" id="ARBA00023242"/>
    </source>
</evidence>
<dbReference type="GO" id="GO:0043175">
    <property type="term" value="F:RNA polymerase core enzyme binding"/>
    <property type="evidence" value="ECO:0007669"/>
    <property type="project" value="UniProtKB-UniRule"/>
</dbReference>
<dbReference type="PROSITE" id="PS51479">
    <property type="entry name" value="ZF_RTR1"/>
    <property type="match status" value="1"/>
</dbReference>
<dbReference type="AlphaFoldDB" id="A0A4U0U813"/>
<keyword evidence="4 12" id="KW-0863">Zinc-finger</keyword>
<name>A0A4U0U813_9PEZI</name>
<dbReference type="EC" id="3.1.3.16" evidence="12"/>
<dbReference type="GO" id="GO:0005737">
    <property type="term" value="C:cytoplasm"/>
    <property type="evidence" value="ECO:0007669"/>
    <property type="project" value="TreeGrafter"/>
</dbReference>
<keyword evidence="17" id="KW-1185">Reference proteome</keyword>
<feature type="domain" description="RTR1-type" evidence="15">
    <location>
        <begin position="90"/>
        <end position="168"/>
    </location>
</feature>
<comment type="similarity">
    <text evidence="2 11 12">Belongs to the RPAP2 family.</text>
</comment>
<comment type="catalytic activity">
    <reaction evidence="10 12">
        <text>O-phospho-L-threonyl-[protein] + H2O = L-threonyl-[protein] + phosphate</text>
        <dbReference type="Rhea" id="RHEA:47004"/>
        <dbReference type="Rhea" id="RHEA-COMP:11060"/>
        <dbReference type="Rhea" id="RHEA-COMP:11605"/>
        <dbReference type="ChEBI" id="CHEBI:15377"/>
        <dbReference type="ChEBI" id="CHEBI:30013"/>
        <dbReference type="ChEBI" id="CHEBI:43474"/>
        <dbReference type="ChEBI" id="CHEBI:61977"/>
        <dbReference type="EC" id="3.1.3.16"/>
    </reaction>
</comment>
<protein>
    <recommendedName>
        <fullName evidence="12">RNA polymerase II subunit B1 CTD phosphatase RPAP2 homolog</fullName>
        <ecNumber evidence="12">3.1.3.16</ecNumber>
    </recommendedName>
</protein>
<dbReference type="OrthoDB" id="2590500at2759"/>
<keyword evidence="7 12" id="KW-0904">Protein phosphatase</keyword>
<evidence type="ECO:0000256" key="6">
    <source>
        <dbReference type="ARBA" id="ARBA00022833"/>
    </source>
</evidence>
<evidence type="ECO:0000256" key="13">
    <source>
        <dbReference type="SAM" id="Coils"/>
    </source>
</evidence>
<feature type="compositionally biased region" description="Basic and acidic residues" evidence="14">
    <location>
        <begin position="353"/>
        <end position="364"/>
    </location>
</feature>
<dbReference type="GO" id="GO:0005634">
    <property type="term" value="C:nucleus"/>
    <property type="evidence" value="ECO:0007669"/>
    <property type="project" value="UniProtKB-SubCell"/>
</dbReference>
<evidence type="ECO:0000256" key="4">
    <source>
        <dbReference type="ARBA" id="ARBA00022771"/>
    </source>
</evidence>
<evidence type="ECO:0000256" key="7">
    <source>
        <dbReference type="ARBA" id="ARBA00022912"/>
    </source>
</evidence>
<evidence type="ECO:0000256" key="14">
    <source>
        <dbReference type="SAM" id="MobiDB-lite"/>
    </source>
</evidence>
<dbReference type="GO" id="GO:0008270">
    <property type="term" value="F:zinc ion binding"/>
    <property type="evidence" value="ECO:0007669"/>
    <property type="project" value="UniProtKB-KW"/>
</dbReference>
<organism evidence="16 17">
    <name type="scientific">Salinomyces thailandicus</name>
    <dbReference type="NCBI Taxonomy" id="706561"/>
    <lineage>
        <taxon>Eukaryota</taxon>
        <taxon>Fungi</taxon>
        <taxon>Dikarya</taxon>
        <taxon>Ascomycota</taxon>
        <taxon>Pezizomycotina</taxon>
        <taxon>Dothideomycetes</taxon>
        <taxon>Dothideomycetidae</taxon>
        <taxon>Mycosphaerellales</taxon>
        <taxon>Teratosphaeriaceae</taxon>
        <taxon>Salinomyces</taxon>
    </lineage>
</organism>
<dbReference type="PANTHER" id="PTHR14732">
    <property type="entry name" value="RNA POLYMERASE II SUBUNIT B1 CTD PHOSPHATASE RPAP2-RELATED"/>
    <property type="match status" value="1"/>
</dbReference>
<feature type="coiled-coil region" evidence="13">
    <location>
        <begin position="13"/>
        <end position="40"/>
    </location>
</feature>
<dbReference type="GO" id="GO:0008420">
    <property type="term" value="F:RNA polymerase II CTD heptapeptide repeat phosphatase activity"/>
    <property type="evidence" value="ECO:0007669"/>
    <property type="project" value="UniProtKB-UniRule"/>
</dbReference>
<keyword evidence="8 12" id="KW-0539">Nucleus</keyword>
<proteinExistence type="inferred from homology"/>
<evidence type="ECO:0000256" key="11">
    <source>
        <dbReference type="PROSITE-ProRule" id="PRU00812"/>
    </source>
</evidence>
<comment type="caution">
    <text evidence="16">The sequence shown here is derived from an EMBL/GenBank/DDBJ whole genome shotgun (WGS) entry which is preliminary data.</text>
</comment>
<dbReference type="InterPro" id="IPR039693">
    <property type="entry name" value="Rtr1/RPAP2"/>
</dbReference>
<evidence type="ECO:0000256" key="10">
    <source>
        <dbReference type="ARBA" id="ARBA00048336"/>
    </source>
</evidence>
<reference evidence="16 17" key="1">
    <citation type="submission" date="2017-03" db="EMBL/GenBank/DDBJ databases">
        <title>Genomes of endolithic fungi from Antarctica.</title>
        <authorList>
            <person name="Coleine C."/>
            <person name="Masonjones S."/>
            <person name="Stajich J.E."/>
        </authorList>
    </citation>
    <scope>NUCLEOTIDE SEQUENCE [LARGE SCALE GENOMIC DNA]</scope>
    <source>
        <strain evidence="16 17">CCFEE 6315</strain>
    </source>
</reference>
<comment type="catalytic activity">
    <reaction evidence="9 12">
        <text>O-phospho-L-seryl-[protein] + H2O = L-seryl-[protein] + phosphate</text>
        <dbReference type="Rhea" id="RHEA:20629"/>
        <dbReference type="Rhea" id="RHEA-COMP:9863"/>
        <dbReference type="Rhea" id="RHEA-COMP:11604"/>
        <dbReference type="ChEBI" id="CHEBI:15377"/>
        <dbReference type="ChEBI" id="CHEBI:29999"/>
        <dbReference type="ChEBI" id="CHEBI:43474"/>
        <dbReference type="ChEBI" id="CHEBI:83421"/>
        <dbReference type="EC" id="3.1.3.16"/>
    </reaction>
</comment>
<evidence type="ECO:0000256" key="9">
    <source>
        <dbReference type="ARBA" id="ARBA00047761"/>
    </source>
</evidence>
<dbReference type="InterPro" id="IPR038534">
    <property type="entry name" value="Rtr1/RPAP2_sf"/>
</dbReference>
<feature type="compositionally biased region" description="Basic and acidic residues" evidence="14">
    <location>
        <begin position="286"/>
        <end position="311"/>
    </location>
</feature>
<keyword evidence="6 12" id="KW-0862">Zinc</keyword>
<gene>
    <name evidence="16" type="ORF">B0A50_02257</name>
</gene>
<dbReference type="Gene3D" id="1.25.40.820">
    <property type="match status" value="1"/>
</dbReference>
<dbReference type="Proteomes" id="UP000308549">
    <property type="component" value="Unassembled WGS sequence"/>
</dbReference>
<evidence type="ECO:0000256" key="5">
    <source>
        <dbReference type="ARBA" id="ARBA00022801"/>
    </source>
</evidence>
<feature type="compositionally biased region" description="Basic and acidic residues" evidence="14">
    <location>
        <begin position="258"/>
        <end position="269"/>
    </location>
</feature>
<comment type="subcellular location">
    <subcellularLocation>
        <location evidence="1 12">Nucleus</location>
    </subcellularLocation>
</comment>
<feature type="region of interest" description="Disordered" evidence="14">
    <location>
        <begin position="249"/>
        <end position="311"/>
    </location>
</feature>
<comment type="function">
    <text evidence="12">Putative RNA polymerase II subunit B1 C-terminal domain (CTD) phosphatase involved in RNA polymerase II transcription regulation.</text>
</comment>
<dbReference type="InterPro" id="IPR007308">
    <property type="entry name" value="Rtr1/RPAP2_dom"/>
</dbReference>
<evidence type="ECO:0000259" key="15">
    <source>
        <dbReference type="PROSITE" id="PS51479"/>
    </source>
</evidence>
<keyword evidence="13" id="KW-0175">Coiled coil</keyword>
<evidence type="ECO:0000256" key="2">
    <source>
        <dbReference type="ARBA" id="ARBA00005676"/>
    </source>
</evidence>
<feature type="compositionally biased region" description="Acidic residues" evidence="14">
    <location>
        <begin position="343"/>
        <end position="352"/>
    </location>
</feature>
<dbReference type="Pfam" id="PF04181">
    <property type="entry name" value="RPAP2_Rtr1"/>
    <property type="match status" value="1"/>
</dbReference>
<evidence type="ECO:0000256" key="3">
    <source>
        <dbReference type="ARBA" id="ARBA00022723"/>
    </source>
</evidence>
<dbReference type="EMBL" id="NAJL01000008">
    <property type="protein sequence ID" value="TKA31411.1"/>
    <property type="molecule type" value="Genomic_DNA"/>
</dbReference>
<accession>A0A4U0U813</accession>
<evidence type="ECO:0000313" key="16">
    <source>
        <dbReference type="EMBL" id="TKA31411.1"/>
    </source>
</evidence>